<dbReference type="InterPro" id="IPR000073">
    <property type="entry name" value="AB_hydrolase_1"/>
</dbReference>
<dbReference type="InterPro" id="IPR029058">
    <property type="entry name" value="AB_hydrolase_fold"/>
</dbReference>
<keyword evidence="3" id="KW-1185">Reference proteome</keyword>
<dbReference type="EMBL" id="CP117522">
    <property type="protein sequence ID" value="WNE94501.1"/>
    <property type="molecule type" value="Genomic_DNA"/>
</dbReference>
<name>A0ABY9UPV3_9ACTN</name>
<organism evidence="2 3">
    <name type="scientific">Streptomyces luomodiensis</name>
    <dbReference type="NCBI Taxonomy" id="3026192"/>
    <lineage>
        <taxon>Bacteria</taxon>
        <taxon>Bacillati</taxon>
        <taxon>Actinomycetota</taxon>
        <taxon>Actinomycetes</taxon>
        <taxon>Kitasatosporales</taxon>
        <taxon>Streptomycetaceae</taxon>
        <taxon>Streptomyces</taxon>
    </lineage>
</organism>
<dbReference type="InterPro" id="IPR045889">
    <property type="entry name" value="MES/HNL"/>
</dbReference>
<evidence type="ECO:0000313" key="3">
    <source>
        <dbReference type="Proteomes" id="UP001305606"/>
    </source>
</evidence>
<dbReference type="Gene3D" id="3.40.50.1820">
    <property type="entry name" value="alpha/beta hydrolase"/>
    <property type="match status" value="1"/>
</dbReference>
<dbReference type="Proteomes" id="UP001305606">
    <property type="component" value="Chromosome"/>
</dbReference>
<evidence type="ECO:0000259" key="1">
    <source>
        <dbReference type="Pfam" id="PF12697"/>
    </source>
</evidence>
<protein>
    <submittedName>
        <fullName evidence="2">Alpha/beta fold hydrolase</fullName>
    </submittedName>
</protein>
<reference evidence="2 3" key="1">
    <citation type="submission" date="2023-02" db="EMBL/GenBank/DDBJ databases">
        <title>Streptomyces sp. SCA4-21 with antifungal activity against Fusarium oxysporum f. sp. cubense, Streptomyces sp. SCA2-17 with antifungal activity against Fusarium oxysporum f. sp. cubense.</title>
        <authorList>
            <person name="Qi D."/>
        </authorList>
    </citation>
    <scope>NUCLEOTIDE SEQUENCE [LARGE SCALE GENOMIC DNA]</scope>
    <source>
        <strain evidence="2 3">SCA4-21</strain>
    </source>
</reference>
<sequence>MATYVLVHGAGHGGWCYQKVARLLEAEGHTVYSPTLTGLGDRSHLVSPDVDLNMHITEVANLLFYEDLRDVVLVGHSYGGTVIKGAADRVSDRVGKLVFLDAPDGRSQIEAFPLLLEEREKGQVIDGVELVLLPSEDLVRFFGVTDPEDIAWTLPRLTPHPWKTLEQPLVLNNEPTLEAIPQYRIVSTTSLGLGIHDQDLIAKARAEGRFWEIDSGHDLMISEPEAVAGLLAEIASAAVRTTGGV</sequence>
<evidence type="ECO:0000313" key="2">
    <source>
        <dbReference type="EMBL" id="WNE94501.1"/>
    </source>
</evidence>
<dbReference type="RefSeq" id="WP_311033963.1">
    <property type="nucleotide sequence ID" value="NZ_CP117522.1"/>
</dbReference>
<dbReference type="PANTHER" id="PTHR10992:SF1086">
    <property type="entry name" value="AB HYDROLASE-1 DOMAIN-CONTAINING PROTEIN"/>
    <property type="match status" value="1"/>
</dbReference>
<dbReference type="SUPFAM" id="SSF53474">
    <property type="entry name" value="alpha/beta-Hydrolases"/>
    <property type="match status" value="1"/>
</dbReference>
<proteinExistence type="predicted"/>
<gene>
    <name evidence="2" type="ORF">PS467_03730</name>
</gene>
<dbReference type="Pfam" id="PF12697">
    <property type="entry name" value="Abhydrolase_6"/>
    <property type="match status" value="1"/>
</dbReference>
<accession>A0ABY9UPV3</accession>
<keyword evidence="2" id="KW-0378">Hydrolase</keyword>
<dbReference type="PANTHER" id="PTHR10992">
    <property type="entry name" value="METHYLESTERASE FAMILY MEMBER"/>
    <property type="match status" value="1"/>
</dbReference>
<dbReference type="GO" id="GO:0016787">
    <property type="term" value="F:hydrolase activity"/>
    <property type="evidence" value="ECO:0007669"/>
    <property type="project" value="UniProtKB-KW"/>
</dbReference>
<feature type="domain" description="AB hydrolase-1" evidence="1">
    <location>
        <begin position="5"/>
        <end position="228"/>
    </location>
</feature>